<evidence type="ECO:0000256" key="1">
    <source>
        <dbReference type="ARBA" id="ARBA00009820"/>
    </source>
</evidence>
<dbReference type="SUPFAM" id="SSF69304">
    <property type="entry name" value="Tricorn protease N-terminal domain"/>
    <property type="match status" value="1"/>
</dbReference>
<organism evidence="2 3">
    <name type="scientific">Ulvibacterium marinum</name>
    <dbReference type="NCBI Taxonomy" id="2419782"/>
    <lineage>
        <taxon>Bacteria</taxon>
        <taxon>Pseudomonadati</taxon>
        <taxon>Bacteroidota</taxon>
        <taxon>Flavobacteriia</taxon>
        <taxon>Flavobacteriales</taxon>
        <taxon>Flavobacteriaceae</taxon>
        <taxon>Ulvibacterium</taxon>
    </lineage>
</organism>
<comment type="similarity">
    <text evidence="1">Belongs to the TolB family.</text>
</comment>
<dbReference type="Gene3D" id="2.120.10.30">
    <property type="entry name" value="TolB, C-terminal domain"/>
    <property type="match status" value="2"/>
</dbReference>
<proteinExistence type="inferred from homology"/>
<dbReference type="EMBL" id="RBCJ01000003">
    <property type="protein sequence ID" value="RKN79294.1"/>
    <property type="molecule type" value="Genomic_DNA"/>
</dbReference>
<dbReference type="OrthoDB" id="9815657at2"/>
<sequence length="373" mass="42696">MKKACVHPSIISFLFMVFCLGQKEGTNQESILFFEILDESVPSWYPDDSKIVFASINHLGNSQLYTITLKTKVIEPIGAPEYTAKYPSCSSNSKMLYYLSDKSGIPEIHSLSLDGKDERQITFDGIKKKFLVISPNGKEIAFIRYPIKNKTTSELCVLDLSSRAVTVLHEDPLGYLGWPSWDSNGNYIYSYKLFNNSRNNILRADRQAQNSEFLFTTEKGDTWNAQATPDGEGIYYLYNPTVKGEWGNNSEIRYRKNKSQEDNLVFNGPRYENGLAISHDGSKIAFSSDITGYYQLHILDTESRNVEQLTFQTEMELCTIIRKQGMDAGRKHYDTNRHRGKLFSEKAISYLIQDMERNLTNSDKAYLSRLIKE</sequence>
<comment type="caution">
    <text evidence="2">The sequence shown here is derived from an EMBL/GenBank/DDBJ whole genome shotgun (WGS) entry which is preliminary data.</text>
</comment>
<dbReference type="PANTHER" id="PTHR36842:SF1">
    <property type="entry name" value="PROTEIN TOLB"/>
    <property type="match status" value="1"/>
</dbReference>
<keyword evidence="3" id="KW-1185">Reference proteome</keyword>
<protein>
    <submittedName>
        <fullName evidence="2">Uncharacterized protein</fullName>
    </submittedName>
</protein>
<dbReference type="Pfam" id="PF07676">
    <property type="entry name" value="PD40"/>
    <property type="match status" value="2"/>
</dbReference>
<dbReference type="Proteomes" id="UP000276603">
    <property type="component" value="Unassembled WGS sequence"/>
</dbReference>
<accession>A0A3B0C5C4</accession>
<dbReference type="InterPro" id="IPR011042">
    <property type="entry name" value="6-blade_b-propeller_TolB-like"/>
</dbReference>
<evidence type="ECO:0000313" key="3">
    <source>
        <dbReference type="Proteomes" id="UP000276603"/>
    </source>
</evidence>
<gene>
    <name evidence="2" type="ORF">D7Z94_13280</name>
</gene>
<dbReference type="PANTHER" id="PTHR36842">
    <property type="entry name" value="PROTEIN TOLB HOMOLOG"/>
    <property type="match status" value="1"/>
</dbReference>
<dbReference type="RefSeq" id="WP_120712105.1">
    <property type="nucleotide sequence ID" value="NZ_RBCJ01000003.1"/>
</dbReference>
<dbReference type="AlphaFoldDB" id="A0A3B0C5C4"/>
<reference evidence="2 3" key="1">
    <citation type="submission" date="2018-10" db="EMBL/GenBank/DDBJ databases">
        <title>Ulvibacterium marinum gen. nov., sp. nov., a novel marine bacterium of the family Flavobacteriaceae, isolated from a culture of the green alga Ulva prolifera.</title>
        <authorList>
            <person name="Zhang Z."/>
        </authorList>
    </citation>
    <scope>NUCLEOTIDE SEQUENCE [LARGE SCALE GENOMIC DNA]</scope>
    <source>
        <strain evidence="2 3">CCMM003</strain>
    </source>
</reference>
<evidence type="ECO:0000313" key="2">
    <source>
        <dbReference type="EMBL" id="RKN79294.1"/>
    </source>
</evidence>
<name>A0A3B0C5C4_9FLAO</name>
<dbReference type="InterPro" id="IPR011659">
    <property type="entry name" value="WD40"/>
</dbReference>